<dbReference type="CDD" id="cd00158">
    <property type="entry name" value="RHOD"/>
    <property type="match status" value="1"/>
</dbReference>
<dbReference type="Proteomes" id="UP000198307">
    <property type="component" value="Unassembled WGS sequence"/>
</dbReference>
<proteinExistence type="predicted"/>
<feature type="domain" description="Rhodanese" evidence="2">
    <location>
        <begin position="94"/>
        <end position="174"/>
    </location>
</feature>
<keyword evidence="4" id="KW-1185">Reference proteome</keyword>
<dbReference type="PROSITE" id="PS50206">
    <property type="entry name" value="RHODANESE_3"/>
    <property type="match status" value="1"/>
</dbReference>
<evidence type="ECO:0000259" key="2">
    <source>
        <dbReference type="PROSITE" id="PS50206"/>
    </source>
</evidence>
<organism evidence="3 4">
    <name type="scientific">Paracoccus seriniphilus</name>
    <dbReference type="NCBI Taxonomy" id="184748"/>
    <lineage>
        <taxon>Bacteria</taxon>
        <taxon>Pseudomonadati</taxon>
        <taxon>Pseudomonadota</taxon>
        <taxon>Alphaproteobacteria</taxon>
        <taxon>Rhodobacterales</taxon>
        <taxon>Paracoccaceae</taxon>
        <taxon>Paracoccus</taxon>
    </lineage>
</organism>
<dbReference type="AlphaFoldDB" id="A0A239Q174"/>
<name>A0A239Q174_9RHOB</name>
<protein>
    <submittedName>
        <fullName evidence="3">PQQ-dependent catabolism-associated CXXCW motif protein</fullName>
    </submittedName>
</protein>
<dbReference type="Pfam" id="PF00581">
    <property type="entry name" value="Rhodanese"/>
    <property type="match status" value="1"/>
</dbReference>
<keyword evidence="1" id="KW-0732">Signal</keyword>
<feature type="signal peptide" evidence="1">
    <location>
        <begin position="1"/>
        <end position="24"/>
    </location>
</feature>
<dbReference type="EMBL" id="FZQB01000016">
    <property type="protein sequence ID" value="SNT76180.1"/>
    <property type="molecule type" value="Genomic_DNA"/>
</dbReference>
<evidence type="ECO:0000313" key="3">
    <source>
        <dbReference type="EMBL" id="SNT76180.1"/>
    </source>
</evidence>
<sequence length="190" mass="20654">MPVMNACISLSLATALLMAGPAQPQPLHDPDTGLRLASYRAPVPGDVPGGRTIGLAELQDRQTGDALLIDVMAAPEHLLREDGTWVLAAKHDTIPGAVWLPEVGRGKLDARIAAYLENALAHCDRDRPIVVFCRSDCWMSWNAVQHIAGRGFTNIAWYPGGTDEWHDFGMPLQDIQPLPLSGTLCDERRG</sequence>
<dbReference type="NCBIfam" id="TIGR03865">
    <property type="entry name" value="PQQ_CXXCW"/>
    <property type="match status" value="1"/>
</dbReference>
<evidence type="ECO:0000256" key="1">
    <source>
        <dbReference type="SAM" id="SignalP"/>
    </source>
</evidence>
<dbReference type="InterPro" id="IPR022376">
    <property type="entry name" value="PQQ_CXXCW"/>
</dbReference>
<dbReference type="InterPro" id="IPR001763">
    <property type="entry name" value="Rhodanese-like_dom"/>
</dbReference>
<accession>A0A239Q174</accession>
<gene>
    <name evidence="3" type="ORF">SAMN05444959_11645</name>
</gene>
<dbReference type="SUPFAM" id="SSF52821">
    <property type="entry name" value="Rhodanese/Cell cycle control phosphatase"/>
    <property type="match status" value="1"/>
</dbReference>
<evidence type="ECO:0000313" key="4">
    <source>
        <dbReference type="Proteomes" id="UP000198307"/>
    </source>
</evidence>
<feature type="chain" id="PRO_5012014783" evidence="1">
    <location>
        <begin position="25"/>
        <end position="190"/>
    </location>
</feature>
<reference evidence="3 4" key="1">
    <citation type="submission" date="2017-07" db="EMBL/GenBank/DDBJ databases">
        <authorList>
            <person name="Sun Z.S."/>
            <person name="Albrecht U."/>
            <person name="Echele G."/>
            <person name="Lee C.C."/>
        </authorList>
    </citation>
    <scope>NUCLEOTIDE SEQUENCE [LARGE SCALE GENOMIC DNA]</scope>
    <source>
        <strain evidence="3 4">DSM 14827</strain>
    </source>
</reference>
<dbReference type="InterPro" id="IPR036873">
    <property type="entry name" value="Rhodanese-like_dom_sf"/>
</dbReference>
<dbReference type="Gene3D" id="3.40.250.10">
    <property type="entry name" value="Rhodanese-like domain"/>
    <property type="match status" value="1"/>
</dbReference>